<keyword evidence="2" id="KW-0436">Ligase</keyword>
<comment type="similarity">
    <text evidence="1">Belongs to the folylpolyglutamate synthase family.</text>
</comment>
<dbReference type="InterPro" id="IPR001645">
    <property type="entry name" value="Folylpolyglutamate_synth"/>
</dbReference>
<gene>
    <name evidence="6" type="ORF">RFI_14452</name>
</gene>
<organism evidence="6 7">
    <name type="scientific">Reticulomyxa filosa</name>
    <dbReference type="NCBI Taxonomy" id="46433"/>
    <lineage>
        <taxon>Eukaryota</taxon>
        <taxon>Sar</taxon>
        <taxon>Rhizaria</taxon>
        <taxon>Retaria</taxon>
        <taxon>Foraminifera</taxon>
        <taxon>Monothalamids</taxon>
        <taxon>Reticulomyxidae</taxon>
        <taxon>Reticulomyxa</taxon>
    </lineage>
</organism>
<protein>
    <submittedName>
        <fullName evidence="6">Folylpolyglutamate synthase</fullName>
    </submittedName>
</protein>
<keyword evidence="4" id="KW-0067">ATP-binding</keyword>
<dbReference type="InterPro" id="IPR036565">
    <property type="entry name" value="Mur-like_cat_sf"/>
</dbReference>
<dbReference type="Proteomes" id="UP000023152">
    <property type="component" value="Unassembled WGS sequence"/>
</dbReference>
<keyword evidence="7" id="KW-1185">Reference proteome</keyword>
<keyword evidence="3" id="KW-0547">Nucleotide-binding</keyword>
<evidence type="ECO:0000313" key="6">
    <source>
        <dbReference type="EMBL" id="ETO22740.1"/>
    </source>
</evidence>
<dbReference type="GO" id="GO:0004326">
    <property type="term" value="F:tetrahydrofolylpolyglutamate synthase activity"/>
    <property type="evidence" value="ECO:0007669"/>
    <property type="project" value="InterPro"/>
</dbReference>
<evidence type="ECO:0000256" key="4">
    <source>
        <dbReference type="ARBA" id="ARBA00022840"/>
    </source>
</evidence>
<name>X6N8X0_RETFI</name>
<dbReference type="GO" id="GO:0008841">
    <property type="term" value="F:dihydrofolate synthase activity"/>
    <property type="evidence" value="ECO:0007669"/>
    <property type="project" value="TreeGrafter"/>
</dbReference>
<dbReference type="OrthoDB" id="5212574at2759"/>
<evidence type="ECO:0000256" key="3">
    <source>
        <dbReference type="ARBA" id="ARBA00022741"/>
    </source>
</evidence>
<reference evidence="6 7" key="1">
    <citation type="journal article" date="2013" name="Curr. Biol.">
        <title>The Genome of the Foraminiferan Reticulomyxa filosa.</title>
        <authorList>
            <person name="Glockner G."/>
            <person name="Hulsmann N."/>
            <person name="Schleicher M."/>
            <person name="Noegel A.A."/>
            <person name="Eichinger L."/>
            <person name="Gallinger C."/>
            <person name="Pawlowski J."/>
            <person name="Sierra R."/>
            <person name="Euteneuer U."/>
            <person name="Pillet L."/>
            <person name="Moustafa A."/>
            <person name="Platzer M."/>
            <person name="Groth M."/>
            <person name="Szafranski K."/>
            <person name="Schliwa M."/>
        </authorList>
    </citation>
    <scope>NUCLEOTIDE SEQUENCE [LARGE SCALE GENOMIC DNA]</scope>
</reference>
<dbReference type="SUPFAM" id="SSF53623">
    <property type="entry name" value="MurD-like peptide ligases, catalytic domain"/>
    <property type="match status" value="1"/>
</dbReference>
<sequence>MDSKTHKKEMISQEAMIDCVETLLDMEKKFNVQNVSFFEFITVLGFEHFKREKVDIGVIEVGLGVFYFFKKKKRGRFDATNIIEDPLLSVITSISLHHTDILGDTIEEIAFEKAGIIKPKRPVVIGPTVPKEIIYREAKKTQSEVFSVELNKKGFVPYDEENQNTAKLCLKVLANELKGLEARLDKIMPQIDQLLSIRPPCRFEEHTLVHPELLQTNKYLLYQNNLHCVLDVGHDDVAINNFFETLQLKYPKTQYSYRIITGLSRFVSFVHTFLFAFVFIFAFECVHTNSLELESISQSNTCNTYTQHRKRRKQSRD</sequence>
<keyword evidence="5" id="KW-0812">Transmembrane</keyword>
<dbReference type="AlphaFoldDB" id="X6N8X0"/>
<dbReference type="GO" id="GO:0005524">
    <property type="term" value="F:ATP binding"/>
    <property type="evidence" value="ECO:0007669"/>
    <property type="project" value="UniProtKB-KW"/>
</dbReference>
<feature type="transmembrane region" description="Helical" evidence="5">
    <location>
        <begin position="262"/>
        <end position="283"/>
    </location>
</feature>
<evidence type="ECO:0000256" key="2">
    <source>
        <dbReference type="ARBA" id="ARBA00022598"/>
    </source>
</evidence>
<evidence type="ECO:0000313" key="7">
    <source>
        <dbReference type="Proteomes" id="UP000023152"/>
    </source>
</evidence>
<comment type="caution">
    <text evidence="6">The sequence shown here is derived from an EMBL/GenBank/DDBJ whole genome shotgun (WGS) entry which is preliminary data.</text>
</comment>
<proteinExistence type="inferred from homology"/>
<dbReference type="PANTHER" id="PTHR11136">
    <property type="entry name" value="FOLYLPOLYGLUTAMATE SYNTHASE-RELATED"/>
    <property type="match status" value="1"/>
</dbReference>
<dbReference type="GO" id="GO:0005737">
    <property type="term" value="C:cytoplasm"/>
    <property type="evidence" value="ECO:0007669"/>
    <property type="project" value="TreeGrafter"/>
</dbReference>
<evidence type="ECO:0000256" key="5">
    <source>
        <dbReference type="SAM" id="Phobius"/>
    </source>
</evidence>
<keyword evidence="5" id="KW-1133">Transmembrane helix</keyword>
<dbReference type="PANTHER" id="PTHR11136:SF0">
    <property type="entry name" value="DIHYDROFOLATE SYNTHETASE-RELATED"/>
    <property type="match status" value="1"/>
</dbReference>
<keyword evidence="5" id="KW-0472">Membrane</keyword>
<evidence type="ECO:0000256" key="1">
    <source>
        <dbReference type="ARBA" id="ARBA00008276"/>
    </source>
</evidence>
<dbReference type="EMBL" id="ASPP01010504">
    <property type="protein sequence ID" value="ETO22740.1"/>
    <property type="molecule type" value="Genomic_DNA"/>
</dbReference>
<dbReference type="Gene3D" id="3.40.1190.10">
    <property type="entry name" value="Mur-like, catalytic domain"/>
    <property type="match status" value="1"/>
</dbReference>
<accession>X6N8X0</accession>